<sequence>MGISARLAAFIAETPRGSIPTEARVSARLSLLDWVAVGLAGKGEPIATIVRTMVEEEGGAAQATVVGSRRRLPARAAALANGATAHALDYDDTHFDYIGHPSVAILPAALALAEKTGADGAALLDAFIIGLETACRVGTWLGDAHYRAGFHQTATAGAFGAAAASARLLGLDAQRTAHALGLMSTRASGLKSQFGTMGKPYHAGIAAANGVETATLAVLGLISNPEGLACAQGFAATHAGAGAGAGVAASGDPKAVAAFDDLGRDYRFTRVQYKFHACCHGTHAAIEALLELLSAEPVRPEQIARVVIEVHPRWLAVCNIAEPRTGLEAKFSYRLIAALVLSGRSTAALTTYTDAICTRADLVRLRDRVEVTTNDGFGSLETRVALELEDGRSLSRHVDLDRPVPFEVSRGKLTVKAEALLGKAAAGRLLAAVDELEQGAPDRLAALLQG</sequence>
<dbReference type="AlphaFoldDB" id="A0A838XRV3"/>
<dbReference type="InterPro" id="IPR045337">
    <property type="entry name" value="MmgE_PrpD_C"/>
</dbReference>
<evidence type="ECO:0000313" key="4">
    <source>
        <dbReference type="EMBL" id="MBA4612487.1"/>
    </source>
</evidence>
<dbReference type="InterPro" id="IPR036148">
    <property type="entry name" value="MmgE/PrpD_sf"/>
</dbReference>
<organism evidence="4 5">
    <name type="scientific">Stappia taiwanensis</name>
    <dbReference type="NCBI Taxonomy" id="992267"/>
    <lineage>
        <taxon>Bacteria</taxon>
        <taxon>Pseudomonadati</taxon>
        <taxon>Pseudomonadota</taxon>
        <taxon>Alphaproteobacteria</taxon>
        <taxon>Hyphomicrobiales</taxon>
        <taxon>Stappiaceae</taxon>
        <taxon>Stappia</taxon>
    </lineage>
</organism>
<proteinExistence type="inferred from homology"/>
<accession>A0A838XRV3</accession>
<dbReference type="SUPFAM" id="SSF103378">
    <property type="entry name" value="2-methylcitrate dehydratase PrpD"/>
    <property type="match status" value="1"/>
</dbReference>
<dbReference type="Gene3D" id="1.10.4100.10">
    <property type="entry name" value="2-methylcitrate dehydratase PrpD"/>
    <property type="match status" value="1"/>
</dbReference>
<keyword evidence="5" id="KW-1185">Reference proteome</keyword>
<dbReference type="EMBL" id="JACEON010000011">
    <property type="protein sequence ID" value="MBA4612487.1"/>
    <property type="molecule type" value="Genomic_DNA"/>
</dbReference>
<dbReference type="PANTHER" id="PTHR16943:SF8">
    <property type="entry name" value="2-METHYLCITRATE DEHYDRATASE"/>
    <property type="match status" value="1"/>
</dbReference>
<evidence type="ECO:0000259" key="3">
    <source>
        <dbReference type="Pfam" id="PF19305"/>
    </source>
</evidence>
<dbReference type="InterPro" id="IPR005656">
    <property type="entry name" value="MmgE_PrpD"/>
</dbReference>
<dbReference type="InterPro" id="IPR045336">
    <property type="entry name" value="MmgE_PrpD_N"/>
</dbReference>
<name>A0A838XRV3_9HYPH</name>
<gene>
    <name evidence="4" type="ORF">H1W37_12540</name>
</gene>
<evidence type="ECO:0000256" key="1">
    <source>
        <dbReference type="ARBA" id="ARBA00006174"/>
    </source>
</evidence>
<evidence type="ECO:0000259" key="2">
    <source>
        <dbReference type="Pfam" id="PF03972"/>
    </source>
</evidence>
<dbReference type="Gene3D" id="3.30.1330.120">
    <property type="entry name" value="2-methylcitrate dehydratase PrpD"/>
    <property type="match status" value="1"/>
</dbReference>
<reference evidence="4 5" key="1">
    <citation type="submission" date="2020-07" db="EMBL/GenBank/DDBJ databases">
        <authorList>
            <person name="Li M."/>
        </authorList>
    </citation>
    <scope>NUCLEOTIDE SEQUENCE [LARGE SCALE GENOMIC DNA]</scope>
    <source>
        <strain evidence="4 5">DSM 23284</strain>
    </source>
</reference>
<feature type="domain" description="MmgE/PrpD C-terminal" evidence="3">
    <location>
        <begin position="276"/>
        <end position="423"/>
    </location>
</feature>
<feature type="domain" description="MmgE/PrpD N-terminal" evidence="2">
    <location>
        <begin position="6"/>
        <end position="239"/>
    </location>
</feature>
<dbReference type="InterPro" id="IPR042183">
    <property type="entry name" value="MmgE/PrpD_sf_1"/>
</dbReference>
<dbReference type="InterPro" id="IPR042188">
    <property type="entry name" value="MmgE/PrpD_sf_2"/>
</dbReference>
<dbReference type="PANTHER" id="PTHR16943">
    <property type="entry name" value="2-METHYLCITRATE DEHYDRATASE-RELATED"/>
    <property type="match status" value="1"/>
</dbReference>
<comment type="similarity">
    <text evidence="1">Belongs to the PrpD family.</text>
</comment>
<dbReference type="GO" id="GO:0016829">
    <property type="term" value="F:lyase activity"/>
    <property type="evidence" value="ECO:0007669"/>
    <property type="project" value="InterPro"/>
</dbReference>
<reference evidence="4 5" key="2">
    <citation type="submission" date="2020-08" db="EMBL/GenBank/DDBJ databases">
        <title>Stappia taiwanensis sp. nov., isolated from a coastal thermal spring.</title>
        <authorList>
            <person name="Kampfer P."/>
        </authorList>
    </citation>
    <scope>NUCLEOTIDE SEQUENCE [LARGE SCALE GENOMIC DNA]</scope>
    <source>
        <strain evidence="4 5">DSM 23284</strain>
    </source>
</reference>
<dbReference type="Pfam" id="PF19305">
    <property type="entry name" value="MmgE_PrpD_C"/>
    <property type="match status" value="1"/>
</dbReference>
<protein>
    <submittedName>
        <fullName evidence="4">MmgE/PrpD family protein</fullName>
    </submittedName>
</protein>
<dbReference type="Pfam" id="PF03972">
    <property type="entry name" value="MmgE_PrpD_N"/>
    <property type="match status" value="1"/>
</dbReference>
<evidence type="ECO:0000313" key="5">
    <source>
        <dbReference type="Proteomes" id="UP000559404"/>
    </source>
</evidence>
<comment type="caution">
    <text evidence="4">The sequence shown here is derived from an EMBL/GenBank/DDBJ whole genome shotgun (WGS) entry which is preliminary data.</text>
</comment>
<dbReference type="Proteomes" id="UP000559404">
    <property type="component" value="Unassembled WGS sequence"/>
</dbReference>